<dbReference type="EMBL" id="HBKN01033301">
    <property type="protein sequence ID" value="CAE2318795.1"/>
    <property type="molecule type" value="Transcribed_RNA"/>
</dbReference>
<feature type="compositionally biased region" description="Basic and acidic residues" evidence="1">
    <location>
        <begin position="448"/>
        <end position="465"/>
    </location>
</feature>
<protein>
    <recommendedName>
        <fullName evidence="2">Nucleolus and neural progenitor protein-like N-terminal domain-containing protein</fullName>
    </recommendedName>
</protein>
<name>A0A7S4L9H3_GUITH</name>
<accession>A0A7S4L9H3</accession>
<dbReference type="InterPro" id="IPR027951">
    <property type="entry name" value="Nepro_N"/>
</dbReference>
<feature type="region of interest" description="Disordered" evidence="1">
    <location>
        <begin position="291"/>
        <end position="502"/>
    </location>
</feature>
<dbReference type="Pfam" id="PF14780">
    <property type="entry name" value="NEPRO_N"/>
    <property type="match status" value="1"/>
</dbReference>
<feature type="compositionally biased region" description="Polar residues" evidence="1">
    <location>
        <begin position="435"/>
        <end position="446"/>
    </location>
</feature>
<feature type="compositionally biased region" description="Basic and acidic residues" evidence="1">
    <location>
        <begin position="292"/>
        <end position="326"/>
    </location>
</feature>
<dbReference type="AlphaFoldDB" id="A0A7S4L9H3"/>
<feature type="compositionally biased region" description="Basic and acidic residues" evidence="1">
    <location>
        <begin position="340"/>
        <end position="367"/>
    </location>
</feature>
<feature type="domain" description="Nucleolus and neural progenitor protein-like N-terminal" evidence="2">
    <location>
        <begin position="36"/>
        <end position="189"/>
    </location>
</feature>
<reference evidence="3" key="1">
    <citation type="submission" date="2021-01" db="EMBL/GenBank/DDBJ databases">
        <authorList>
            <person name="Corre E."/>
            <person name="Pelletier E."/>
            <person name="Niang G."/>
            <person name="Scheremetjew M."/>
            <person name="Finn R."/>
            <person name="Kale V."/>
            <person name="Holt S."/>
            <person name="Cochrane G."/>
            <person name="Meng A."/>
            <person name="Brown T."/>
            <person name="Cohen L."/>
        </authorList>
    </citation>
    <scope>NUCLEOTIDE SEQUENCE</scope>
    <source>
        <strain evidence="3">CCMP 2712</strain>
    </source>
</reference>
<evidence type="ECO:0000256" key="1">
    <source>
        <dbReference type="SAM" id="MobiDB-lite"/>
    </source>
</evidence>
<evidence type="ECO:0000313" key="3">
    <source>
        <dbReference type="EMBL" id="CAE2318795.1"/>
    </source>
</evidence>
<organism evidence="3">
    <name type="scientific">Guillardia theta</name>
    <name type="common">Cryptophyte</name>
    <name type="synonym">Cryptomonas phi</name>
    <dbReference type="NCBI Taxonomy" id="55529"/>
    <lineage>
        <taxon>Eukaryota</taxon>
        <taxon>Cryptophyceae</taxon>
        <taxon>Pyrenomonadales</taxon>
        <taxon>Geminigeraceae</taxon>
        <taxon>Guillardia</taxon>
    </lineage>
</organism>
<proteinExistence type="predicted"/>
<sequence length="502" mass="55369">MADHLGLIDDWHNFFNGKAEEISGNLAEPVAADQASASCVKSVLEGCVSLFEESFRRMEDELELLRRIIYRHKSQMRNSLHLRNLSQMRKACERLISGGLRQLLNQAIDVVSLDAPCKSPSTELIEYMMARSVSNGVLSLRLVARAEMSFLSCEELIKNALFMPFAIACYAISARIRYLAKDISSNLVEAHLRLSVLTSRVRKHPKFSGKTVNEIMEALGGSRWPTKYEDQLNQLLELLNERQVRDVKVLSEANEKDILAAGESKGREGSVEEMSDNDEGVAIEFSAAVEHTTAKGKESKPKPDKVATSKDVASDMKKKRKREMEQPKITPESVGKKAKAKDFGGEQKKREPLESQKKNQPAEKKNMLDSLMPVRDTDEAPTEGKCNRDSPAKGKSAEKSSVQGKLKEKPQDKVKTGSSGTSKKVVSASSAWQLMKQNSSVATLTKINKVEGGKSKVAEKVEKPKGFKSPSQADVAKSAQAKKPKGGGGGIFDSLMPKSEWE</sequence>
<feature type="compositionally biased region" description="Basic and acidic residues" evidence="1">
    <location>
        <begin position="385"/>
        <end position="398"/>
    </location>
</feature>
<feature type="compositionally biased region" description="Low complexity" evidence="1">
    <location>
        <begin position="416"/>
        <end position="431"/>
    </location>
</feature>
<evidence type="ECO:0000259" key="2">
    <source>
        <dbReference type="Pfam" id="PF14780"/>
    </source>
</evidence>
<feature type="compositionally biased region" description="Basic and acidic residues" evidence="1">
    <location>
        <begin position="405"/>
        <end position="415"/>
    </location>
</feature>
<gene>
    <name evidence="3" type="ORF">GTHE00462_LOCUS25915</name>
</gene>